<dbReference type="AlphaFoldDB" id="A0A3G9IMX6"/>
<keyword evidence="2" id="KW-1185">Reference proteome</keyword>
<sequence length="54" mass="5905">MATNQTRKTVFIFLLIHKLSFNIIGPADGGIGFDLPMKIDSIIEFTGFTGCGTR</sequence>
<name>A0A3G9IMX6_9BACL</name>
<organism evidence="1 2">
    <name type="scientific">Paenibacillus baekrokdamisoli</name>
    <dbReference type="NCBI Taxonomy" id="1712516"/>
    <lineage>
        <taxon>Bacteria</taxon>
        <taxon>Bacillati</taxon>
        <taxon>Bacillota</taxon>
        <taxon>Bacilli</taxon>
        <taxon>Bacillales</taxon>
        <taxon>Paenibacillaceae</taxon>
        <taxon>Paenibacillus</taxon>
    </lineage>
</organism>
<protein>
    <submittedName>
        <fullName evidence="1">Uncharacterized protein</fullName>
    </submittedName>
</protein>
<proteinExistence type="predicted"/>
<dbReference type="Proteomes" id="UP000275368">
    <property type="component" value="Chromosome"/>
</dbReference>
<gene>
    <name evidence="1" type="ORF">Back11_15450</name>
</gene>
<dbReference type="KEGG" id="pbk:Back11_15450"/>
<evidence type="ECO:0000313" key="1">
    <source>
        <dbReference type="EMBL" id="BBH20200.1"/>
    </source>
</evidence>
<evidence type="ECO:0000313" key="2">
    <source>
        <dbReference type="Proteomes" id="UP000275368"/>
    </source>
</evidence>
<reference evidence="1 2" key="1">
    <citation type="submission" date="2018-11" db="EMBL/GenBank/DDBJ databases">
        <title>Complete genome sequence of Paenibacillus baekrokdamisoli strain KCTC 33723.</title>
        <authorList>
            <person name="Kang S.W."/>
            <person name="Lee K.C."/>
            <person name="Kim K.K."/>
            <person name="Kim J.S."/>
            <person name="Kim D.S."/>
            <person name="Ko S.H."/>
            <person name="Yang S.H."/>
            <person name="Lee J.S."/>
        </authorList>
    </citation>
    <scope>NUCLEOTIDE SEQUENCE [LARGE SCALE GENOMIC DNA]</scope>
    <source>
        <strain evidence="1 2">KCTC 33723</strain>
    </source>
</reference>
<dbReference type="EMBL" id="AP019308">
    <property type="protein sequence ID" value="BBH20200.1"/>
    <property type="molecule type" value="Genomic_DNA"/>
</dbReference>
<accession>A0A3G9IMX6</accession>